<dbReference type="Proteomes" id="UP000054010">
    <property type="component" value="Unassembled WGS sequence"/>
</dbReference>
<evidence type="ECO:0000256" key="3">
    <source>
        <dbReference type="ARBA" id="ARBA00023002"/>
    </source>
</evidence>
<keyword evidence="3" id="KW-0560">Oxidoreductase</keyword>
<evidence type="ECO:0000256" key="1">
    <source>
        <dbReference type="ARBA" id="ARBA00007870"/>
    </source>
</evidence>
<dbReference type="InterPro" id="IPR013752">
    <property type="entry name" value="KPA_reductase"/>
</dbReference>
<accession>E1ICK6</accession>
<dbReference type="SUPFAM" id="SSF51735">
    <property type="entry name" value="NAD(P)-binding Rossmann-fold domains"/>
    <property type="match status" value="1"/>
</dbReference>
<dbReference type="Gene3D" id="3.40.50.720">
    <property type="entry name" value="NAD(P)-binding Rossmann-like Domain"/>
    <property type="match status" value="1"/>
</dbReference>
<dbReference type="Pfam" id="PF08546">
    <property type="entry name" value="ApbA_C"/>
    <property type="match status" value="1"/>
</dbReference>
<sequence>MIKRIAIVGAGAIGGYMGARLALAGADVTLIARGAHLAAIQRDGLVVTYADGHTEVAHPTLATDDMAAAGPQDAVIVAVKTQALPALAAAMRVLYTPDTTVIFAQNGIPWWYFLGHPGPYAGHRIESVDPGGQIASAIEFERVIGCVVYPAAAIDSPGVIRHIEGNRFTLGEPDGSRSERILELAQLFSAAGMKAPVRPDIRSEIWIKLWGNLSINPISALTRATVDRIIADPATRDLLRAMMGEAQQVAEALGVQFPISIERRITMAEVIGAHKTSMLQDIEAGKPTEADALVGAVAELGRLVGVPTPHIDAIYASVKLLEQVVTAGS</sequence>
<dbReference type="PANTHER" id="PTHR21708:SF45">
    <property type="entry name" value="2-DEHYDROPANTOATE 2-REDUCTASE"/>
    <property type="match status" value="1"/>
</dbReference>
<dbReference type="HOGENOM" id="CLU_031468_6_1_0"/>
<dbReference type="SUPFAM" id="SSF48179">
    <property type="entry name" value="6-phosphogluconate dehydrogenase C-terminal domain-like"/>
    <property type="match status" value="1"/>
</dbReference>
<evidence type="ECO:0000256" key="2">
    <source>
        <dbReference type="ARBA" id="ARBA00022857"/>
    </source>
</evidence>
<gene>
    <name evidence="6" type="ORF">OSCT_1057</name>
</gene>
<dbReference type="EMBL" id="ADVR01000028">
    <property type="protein sequence ID" value="EFO81073.1"/>
    <property type="molecule type" value="Genomic_DNA"/>
</dbReference>
<dbReference type="InterPro" id="IPR013332">
    <property type="entry name" value="KPR_N"/>
</dbReference>
<comment type="similarity">
    <text evidence="1">Belongs to the ketopantoate reductase family.</text>
</comment>
<evidence type="ECO:0000313" key="6">
    <source>
        <dbReference type="EMBL" id="EFO81073.1"/>
    </source>
</evidence>
<feature type="domain" description="Ketopantoate reductase N-terminal" evidence="4">
    <location>
        <begin position="5"/>
        <end position="174"/>
    </location>
</feature>
<dbReference type="Gene3D" id="1.10.1040.10">
    <property type="entry name" value="N-(1-d-carboxylethyl)-l-norvaline Dehydrogenase, domain 2"/>
    <property type="match status" value="1"/>
</dbReference>
<dbReference type="eggNOG" id="COG1893">
    <property type="taxonomic scope" value="Bacteria"/>
</dbReference>
<dbReference type="STRING" id="765420.OSCT_1057"/>
<dbReference type="InterPro" id="IPR051402">
    <property type="entry name" value="KPR-Related"/>
</dbReference>
<evidence type="ECO:0000259" key="5">
    <source>
        <dbReference type="Pfam" id="PF08546"/>
    </source>
</evidence>
<dbReference type="InterPro" id="IPR008927">
    <property type="entry name" value="6-PGluconate_DH-like_C_sf"/>
</dbReference>
<dbReference type="GO" id="GO:0016491">
    <property type="term" value="F:oxidoreductase activity"/>
    <property type="evidence" value="ECO:0007669"/>
    <property type="project" value="UniProtKB-KW"/>
</dbReference>
<proteinExistence type="inferred from homology"/>
<evidence type="ECO:0008006" key="8">
    <source>
        <dbReference type="Google" id="ProtNLM"/>
    </source>
</evidence>
<dbReference type="AlphaFoldDB" id="E1ICK6"/>
<dbReference type="OrthoDB" id="9793586at2"/>
<dbReference type="InterPro" id="IPR036291">
    <property type="entry name" value="NAD(P)-bd_dom_sf"/>
</dbReference>
<keyword evidence="7" id="KW-1185">Reference proteome</keyword>
<dbReference type="InterPro" id="IPR013328">
    <property type="entry name" value="6PGD_dom2"/>
</dbReference>
<organism evidence="6 7">
    <name type="scientific">Oscillochloris trichoides DG-6</name>
    <dbReference type="NCBI Taxonomy" id="765420"/>
    <lineage>
        <taxon>Bacteria</taxon>
        <taxon>Bacillati</taxon>
        <taxon>Chloroflexota</taxon>
        <taxon>Chloroflexia</taxon>
        <taxon>Chloroflexales</taxon>
        <taxon>Chloroflexineae</taxon>
        <taxon>Oscillochloridaceae</taxon>
        <taxon>Oscillochloris</taxon>
    </lineage>
</organism>
<evidence type="ECO:0000259" key="4">
    <source>
        <dbReference type="Pfam" id="PF02558"/>
    </source>
</evidence>
<keyword evidence="2" id="KW-0521">NADP</keyword>
<dbReference type="FunFam" id="3.40.50.720:FF:000307">
    <property type="entry name" value="2-dehydropantoate 2-reductase"/>
    <property type="match status" value="1"/>
</dbReference>
<dbReference type="GO" id="GO:0005737">
    <property type="term" value="C:cytoplasm"/>
    <property type="evidence" value="ECO:0007669"/>
    <property type="project" value="TreeGrafter"/>
</dbReference>
<protein>
    <recommendedName>
        <fullName evidence="8">2-dehydropantoate 2-reductase</fullName>
    </recommendedName>
</protein>
<name>E1ICK6_9CHLR</name>
<feature type="domain" description="Ketopantoate reductase C-terminal" evidence="5">
    <location>
        <begin position="200"/>
        <end position="321"/>
    </location>
</feature>
<dbReference type="FunFam" id="1.10.1040.10:FF:000017">
    <property type="entry name" value="2-dehydropantoate 2-reductase"/>
    <property type="match status" value="1"/>
</dbReference>
<dbReference type="Pfam" id="PF02558">
    <property type="entry name" value="ApbA"/>
    <property type="match status" value="1"/>
</dbReference>
<comment type="caution">
    <text evidence="6">The sequence shown here is derived from an EMBL/GenBank/DDBJ whole genome shotgun (WGS) entry which is preliminary data.</text>
</comment>
<dbReference type="NCBIfam" id="NF005089">
    <property type="entry name" value="PRK06522.1-4"/>
    <property type="match status" value="1"/>
</dbReference>
<evidence type="ECO:0000313" key="7">
    <source>
        <dbReference type="Proteomes" id="UP000054010"/>
    </source>
</evidence>
<reference evidence="6 7" key="1">
    <citation type="journal article" date="2011" name="J. Bacteriol.">
        <title>Draft genome sequence of the anoxygenic filamentous phototrophic bacterium Oscillochloris trichoides subsp. DG-6.</title>
        <authorList>
            <person name="Kuznetsov B.B."/>
            <person name="Ivanovsky R.N."/>
            <person name="Keppen O.I."/>
            <person name="Sukhacheva M.V."/>
            <person name="Bumazhkin B.K."/>
            <person name="Patutina E.O."/>
            <person name="Beletsky A.V."/>
            <person name="Mardanov A.V."/>
            <person name="Baslerov R.V."/>
            <person name="Panteleeva A.N."/>
            <person name="Kolganova T.V."/>
            <person name="Ravin N.V."/>
            <person name="Skryabin K.G."/>
        </authorList>
    </citation>
    <scope>NUCLEOTIDE SEQUENCE [LARGE SCALE GENOMIC DNA]</scope>
    <source>
        <strain evidence="6 7">DG-6</strain>
    </source>
</reference>
<dbReference type="PANTHER" id="PTHR21708">
    <property type="entry name" value="PROBABLE 2-DEHYDROPANTOATE 2-REDUCTASE"/>
    <property type="match status" value="1"/>
</dbReference>